<evidence type="ECO:0000259" key="2">
    <source>
        <dbReference type="Pfam" id="PF15994"/>
    </source>
</evidence>
<organism evidence="4 5">
    <name type="scientific">Cryptolaemus montrouzieri</name>
    <dbReference type="NCBI Taxonomy" id="559131"/>
    <lineage>
        <taxon>Eukaryota</taxon>
        <taxon>Metazoa</taxon>
        <taxon>Ecdysozoa</taxon>
        <taxon>Arthropoda</taxon>
        <taxon>Hexapoda</taxon>
        <taxon>Insecta</taxon>
        <taxon>Pterygota</taxon>
        <taxon>Neoptera</taxon>
        <taxon>Endopterygota</taxon>
        <taxon>Coleoptera</taxon>
        <taxon>Polyphaga</taxon>
        <taxon>Cucujiformia</taxon>
        <taxon>Coccinelloidea</taxon>
        <taxon>Coccinellidae</taxon>
        <taxon>Scymninae</taxon>
        <taxon>Scymnini</taxon>
        <taxon>Cryptolaemus</taxon>
    </lineage>
</organism>
<feature type="region of interest" description="Disordered" evidence="1">
    <location>
        <begin position="1210"/>
        <end position="1233"/>
    </location>
</feature>
<feature type="compositionally biased region" description="Basic and acidic residues" evidence="1">
    <location>
        <begin position="695"/>
        <end position="727"/>
    </location>
</feature>
<comment type="caution">
    <text evidence="4">The sequence shown here is derived from an EMBL/GenBank/DDBJ whole genome shotgun (WGS) entry which is preliminary data.</text>
</comment>
<keyword evidence="5" id="KW-1185">Reference proteome</keyword>
<gene>
    <name evidence="4" type="ORF">HHI36_009418</name>
</gene>
<evidence type="ECO:0000313" key="4">
    <source>
        <dbReference type="EMBL" id="KAL3270372.1"/>
    </source>
</evidence>
<sequence>MDMASNNLQSFCFGMDISVGALKVEAPKQKKLPKTAEGFVLGETEFFHGILPQFKFIDEKHFDKWEKKQVFYKKRLRQLRKTRIKETVARNKFEHNNLLCLAGPEWYQELSPQQKELADNLKVVIKRDLDSHLTKATQSSLSLLGMRPLPNDKQLWRALRESYGCPVEFLLVLYQLIKPQRKYYSTNDRLLLSSVAHLSLRNTLREMHIRSPSPPRIDKKPLSSKPEKPKKKYGHVYLIPFTFEWHQRKSRIYGNPVIQKPECQYFSYVCDLEKERLMYYDDLTTPERADEDIKIPCEVFDDHLEAEEYYNFLFKRRDKRRYAILRPNIYESSIPKTYPGILPKFMIRKRYPPKIKLTFDVKIYNEINPKNDKKRKVIRTICEARTIPAGRPGQKMGEILVAKYVYIKNIGTYLKKNVPNASEEDSEEGGDYPCSICGGPKGKQFFPETKPIKEKSWIKRPRKKKEKHPFVDLNLSDFAIKEKKKEEVIEDQETLRVREENKKYMEAWQTLLENIEKMEKLKLETEKCVCPNKSKKQTKHYPENDCTCAIWNLPPPEIIPAKISCECDPKLEEVYEPILLKDDKCDCKQKAREEAMKACEKCGKPIENQKDEESNQGVCVCTKILDACGACVKQTPIKFPLMEGEKLKECECKAEPPTEGQEVIVAYVFVDNSPPKEKKSKSDDDCACEQGKTPKSSERTKNKRNLENRTENKSDKIRKENIREESDKNIKPKKKEVECLRTCGKLLALNHCQKETEKLLNLLKCECPKCKDLRRKYRAKYIQTGTRDACGGILPVIGGAFGVEKECDCLQKFEAKVQKVENYKQRMKAKLDLKSHENQYIISGVHQTNKETVYNIERVVPKKSCSCISSEDRLLQKEKQQKLSENVKMGFKHTISGVHEGSKENEFVLGEVIKECECSEVYEKFMEEHNECLVNYEKYLQHMKGEIQAYMEEMRERYKDPPLTGQKLVESEIRRMFGAPGLALPEGKKDFVVSGVQANDFGKSFILGGILLNQKESEECTIAIESYTHLADNGDKSKCQKTYMCNYMTFGKNCGNPFQPIKETNVQRSSEELICQCISYESLESETSSEGEGTQDEEVQEKEEIEVQDGCACECPCGVKIERPDECSCMKISEVSEESCICEEEEQNEDEERSIVTPEGCTCGDVEIKSSGTASDPCLCGVKNCGCQVDEVCVKECFYGPMEAWWSDSDFKEKKNEDEEESEKTEESVHSISPIGGRSKRYVILKRIPKRRKYQDDIIKKLLNGLADDGFPLAKLPECHKIPYFWLWMQFRMKKRWNYDDAIKNYRQTQKLWNHIDICKRTVPAPKFPSDFIHCVCGLSNFTWREKNTLDKMVLQVQQKYYDKLRKNMVEFAREFFVTISPYQYPNPSCLNHYFYAYQPSKPENVIAEYVWQNHEHKDPTKYRSCFCR</sequence>
<feature type="compositionally biased region" description="Basic and acidic residues" evidence="1">
    <location>
        <begin position="216"/>
        <end position="227"/>
    </location>
</feature>
<proteinExistence type="predicted"/>
<dbReference type="Pfam" id="PF15995">
    <property type="entry name" value="DUF4771"/>
    <property type="match status" value="1"/>
</dbReference>
<feature type="domain" description="DUF4771" evidence="3">
    <location>
        <begin position="1261"/>
        <end position="1405"/>
    </location>
</feature>
<dbReference type="InterPro" id="IPR031936">
    <property type="entry name" value="DUF4771"/>
</dbReference>
<reference evidence="4 5" key="1">
    <citation type="journal article" date="2021" name="BMC Biol.">
        <title>Horizontally acquired antibacterial genes associated with adaptive radiation of ladybird beetles.</title>
        <authorList>
            <person name="Li H.S."/>
            <person name="Tang X.F."/>
            <person name="Huang Y.H."/>
            <person name="Xu Z.Y."/>
            <person name="Chen M.L."/>
            <person name="Du X.Y."/>
            <person name="Qiu B.Y."/>
            <person name="Chen P.T."/>
            <person name="Zhang W."/>
            <person name="Slipinski A."/>
            <person name="Escalona H.E."/>
            <person name="Waterhouse R.M."/>
            <person name="Zwick A."/>
            <person name="Pang H."/>
        </authorList>
    </citation>
    <scope>NUCLEOTIDE SEQUENCE [LARGE SCALE GENOMIC DNA]</scope>
    <source>
        <strain evidence="4">SYSU2018</strain>
    </source>
</reference>
<evidence type="ECO:0000313" key="5">
    <source>
        <dbReference type="Proteomes" id="UP001516400"/>
    </source>
</evidence>
<dbReference type="Pfam" id="PF15994">
    <property type="entry name" value="DUF4770"/>
    <property type="match status" value="1"/>
</dbReference>
<evidence type="ECO:0000256" key="1">
    <source>
        <dbReference type="SAM" id="MobiDB-lite"/>
    </source>
</evidence>
<name>A0ABD2MW79_9CUCU</name>
<dbReference type="InterPro" id="IPR031935">
    <property type="entry name" value="DUF4770"/>
</dbReference>
<feature type="region of interest" description="Disordered" evidence="1">
    <location>
        <begin position="209"/>
        <end position="229"/>
    </location>
</feature>
<feature type="domain" description="DUF4770" evidence="2">
    <location>
        <begin position="141"/>
        <end position="221"/>
    </location>
</feature>
<dbReference type="Proteomes" id="UP001516400">
    <property type="component" value="Unassembled WGS sequence"/>
</dbReference>
<dbReference type="PANTHER" id="PTHR41967">
    <property type="entry name" value="FI19406P1-RELATED"/>
    <property type="match status" value="1"/>
</dbReference>
<dbReference type="EMBL" id="JABFTP020000021">
    <property type="protein sequence ID" value="KAL3270372.1"/>
    <property type="molecule type" value="Genomic_DNA"/>
</dbReference>
<feature type="compositionally biased region" description="Basic and acidic residues" evidence="1">
    <location>
        <begin position="674"/>
        <end position="684"/>
    </location>
</feature>
<accession>A0ABD2MW79</accession>
<protein>
    <submittedName>
        <fullName evidence="4">Uncharacterized protein</fullName>
    </submittedName>
</protein>
<feature type="region of interest" description="Disordered" evidence="1">
    <location>
        <begin position="674"/>
        <end position="727"/>
    </location>
</feature>
<evidence type="ECO:0000259" key="3">
    <source>
        <dbReference type="Pfam" id="PF15995"/>
    </source>
</evidence>
<dbReference type="PANTHER" id="PTHR41967:SF6">
    <property type="entry name" value="FI19406P1-RELATED"/>
    <property type="match status" value="1"/>
</dbReference>